<evidence type="ECO:0000256" key="13">
    <source>
        <dbReference type="ARBA" id="ARBA00074653"/>
    </source>
</evidence>
<comment type="similarity">
    <text evidence="2">Belongs to the ROK (NagC/XylR) family.</text>
</comment>
<gene>
    <name evidence="14" type="ORF">RV00_GL001736</name>
</gene>
<evidence type="ECO:0000256" key="2">
    <source>
        <dbReference type="ARBA" id="ARBA00006479"/>
    </source>
</evidence>
<dbReference type="CDD" id="cd24067">
    <property type="entry name" value="ASKHA_NBD_ROK_BsFRK-like"/>
    <property type="match status" value="1"/>
</dbReference>
<accession>A0A1L8SWB4</accession>
<dbReference type="STRING" id="319970.RV00_GL001736"/>
<dbReference type="FunFam" id="3.30.420.40:FF:000136">
    <property type="entry name" value="Putative fructokinase"/>
    <property type="match status" value="1"/>
</dbReference>
<evidence type="ECO:0000256" key="10">
    <source>
        <dbReference type="ARBA" id="ARBA00023277"/>
    </source>
</evidence>
<dbReference type="GO" id="GO:0008865">
    <property type="term" value="F:fructokinase activity"/>
    <property type="evidence" value="ECO:0007669"/>
    <property type="project" value="UniProtKB-EC"/>
</dbReference>
<keyword evidence="5" id="KW-0547">Nucleotide-binding</keyword>
<dbReference type="InterPro" id="IPR043129">
    <property type="entry name" value="ATPase_NBD"/>
</dbReference>
<sequence length="289" mass="31735">MFGSIEAGGTKFVCAVATDDLEIVKRDSFPTTTPEETMKLVLEFFSPYKELLKGIGIGSFGPIDIQHESPTYGYITSTPKLEWQQFDFVGTVKKAFTIPVAWTTDVNAAAYGESVFGNGKGRSSIVYYTIGTGIGGGALQYGRFVEGFSHPEMGHMLVNRHPTDTYEGNCPFHKNCLEGMASGPTIEKRAGKKGQDLSEEDAQWELEAYYLAQCAYNTTLMLSPDVIIFGGGVMKQRQVLEKMKVAFKGLLKDYVDVPELDQYLVLPKLGDNAGTYGCLALAKEQQLHS</sequence>
<keyword evidence="10" id="KW-0119">Carbohydrate metabolism</keyword>
<evidence type="ECO:0000256" key="7">
    <source>
        <dbReference type="ARBA" id="ARBA00022833"/>
    </source>
</evidence>
<comment type="catalytic activity">
    <reaction evidence="12">
        <text>D-fructose + ATP = D-fructose 6-phosphate + ADP + H(+)</text>
        <dbReference type="Rhea" id="RHEA:16125"/>
        <dbReference type="ChEBI" id="CHEBI:15378"/>
        <dbReference type="ChEBI" id="CHEBI:30616"/>
        <dbReference type="ChEBI" id="CHEBI:37721"/>
        <dbReference type="ChEBI" id="CHEBI:61527"/>
        <dbReference type="ChEBI" id="CHEBI:456216"/>
        <dbReference type="EC" id="2.7.1.4"/>
    </reaction>
</comment>
<dbReference type="SUPFAM" id="SSF53067">
    <property type="entry name" value="Actin-like ATPase domain"/>
    <property type="match status" value="1"/>
</dbReference>
<dbReference type="RefSeq" id="WP_071861612.1">
    <property type="nucleotide sequence ID" value="NZ_JBHLVS010000031.1"/>
</dbReference>
<dbReference type="PANTHER" id="PTHR42742">
    <property type="entry name" value="TRANSCRIPTIONAL REPRESSOR MPRA"/>
    <property type="match status" value="1"/>
</dbReference>
<dbReference type="InterPro" id="IPR049874">
    <property type="entry name" value="ROK_cs"/>
</dbReference>
<evidence type="ECO:0000313" key="15">
    <source>
        <dbReference type="Proteomes" id="UP000183700"/>
    </source>
</evidence>
<evidence type="ECO:0000256" key="12">
    <source>
        <dbReference type="ARBA" id="ARBA00048451"/>
    </source>
</evidence>
<keyword evidence="6 14" id="KW-0418">Kinase</keyword>
<dbReference type="PANTHER" id="PTHR42742:SF3">
    <property type="entry name" value="FRUCTOKINASE"/>
    <property type="match status" value="1"/>
</dbReference>
<reference evidence="14 15" key="1">
    <citation type="submission" date="2014-12" db="EMBL/GenBank/DDBJ databases">
        <title>Draft genome sequences of 29 type strains of Enterococci.</title>
        <authorList>
            <person name="Zhong Z."/>
            <person name="Sun Z."/>
            <person name="Liu W."/>
            <person name="Zhang W."/>
            <person name="Zhang H."/>
        </authorList>
    </citation>
    <scope>NUCLEOTIDE SEQUENCE [LARGE SCALE GENOMIC DNA]</scope>
    <source>
        <strain evidence="14 15">DSM 22802</strain>
    </source>
</reference>
<dbReference type="EC" id="2.7.1.4" evidence="11"/>
<dbReference type="InterPro" id="IPR051804">
    <property type="entry name" value="Carb_Metab_Reg_Kinase/Isom"/>
</dbReference>
<keyword evidence="8" id="KW-0067">ATP-binding</keyword>
<name>A0A1L8SWB4_9ENTE</name>
<keyword evidence="3" id="KW-0808">Transferase</keyword>
<dbReference type="InterPro" id="IPR000600">
    <property type="entry name" value="ROK"/>
</dbReference>
<keyword evidence="9" id="KW-0460">Magnesium</keyword>
<evidence type="ECO:0000256" key="4">
    <source>
        <dbReference type="ARBA" id="ARBA00022723"/>
    </source>
</evidence>
<dbReference type="OrthoDB" id="9783435at2"/>
<evidence type="ECO:0000256" key="1">
    <source>
        <dbReference type="ARBA" id="ARBA00001946"/>
    </source>
</evidence>
<keyword evidence="7" id="KW-0862">Zinc</keyword>
<evidence type="ECO:0000313" key="14">
    <source>
        <dbReference type="EMBL" id="OJG36377.1"/>
    </source>
</evidence>
<dbReference type="AlphaFoldDB" id="A0A1L8SWB4"/>
<dbReference type="Pfam" id="PF00480">
    <property type="entry name" value="ROK"/>
    <property type="match status" value="1"/>
</dbReference>
<dbReference type="FunFam" id="3.30.420.40:FF:000153">
    <property type="entry name" value="Putative fructokinase"/>
    <property type="match status" value="1"/>
</dbReference>
<proteinExistence type="inferred from homology"/>
<comment type="caution">
    <text evidence="14">The sequence shown here is derived from an EMBL/GenBank/DDBJ whole genome shotgun (WGS) entry which is preliminary data.</text>
</comment>
<dbReference type="PROSITE" id="PS01125">
    <property type="entry name" value="ROK"/>
    <property type="match status" value="1"/>
</dbReference>
<dbReference type="Gene3D" id="3.30.420.40">
    <property type="match status" value="2"/>
</dbReference>
<dbReference type="GO" id="GO:0005524">
    <property type="term" value="F:ATP binding"/>
    <property type="evidence" value="ECO:0007669"/>
    <property type="project" value="UniProtKB-KW"/>
</dbReference>
<organism evidence="14 15">
    <name type="scientific">Enterococcus devriesei</name>
    <dbReference type="NCBI Taxonomy" id="319970"/>
    <lineage>
        <taxon>Bacteria</taxon>
        <taxon>Bacillati</taxon>
        <taxon>Bacillota</taxon>
        <taxon>Bacilli</taxon>
        <taxon>Lactobacillales</taxon>
        <taxon>Enterococcaceae</taxon>
        <taxon>Enterococcus</taxon>
    </lineage>
</organism>
<evidence type="ECO:0000256" key="8">
    <source>
        <dbReference type="ARBA" id="ARBA00022840"/>
    </source>
</evidence>
<evidence type="ECO:0000256" key="6">
    <source>
        <dbReference type="ARBA" id="ARBA00022777"/>
    </source>
</evidence>
<comment type="cofactor">
    <cofactor evidence="1">
        <name>Mg(2+)</name>
        <dbReference type="ChEBI" id="CHEBI:18420"/>
    </cofactor>
</comment>
<protein>
    <recommendedName>
        <fullName evidence="13">Fructokinase</fullName>
        <ecNumber evidence="11">2.7.1.4</ecNumber>
    </recommendedName>
</protein>
<dbReference type="Proteomes" id="UP000183700">
    <property type="component" value="Unassembled WGS sequence"/>
</dbReference>
<dbReference type="GO" id="GO:0046872">
    <property type="term" value="F:metal ion binding"/>
    <property type="evidence" value="ECO:0007669"/>
    <property type="project" value="UniProtKB-KW"/>
</dbReference>
<evidence type="ECO:0000256" key="5">
    <source>
        <dbReference type="ARBA" id="ARBA00022741"/>
    </source>
</evidence>
<evidence type="ECO:0000256" key="9">
    <source>
        <dbReference type="ARBA" id="ARBA00022842"/>
    </source>
</evidence>
<evidence type="ECO:0000256" key="11">
    <source>
        <dbReference type="ARBA" id="ARBA00038887"/>
    </source>
</evidence>
<dbReference type="EMBL" id="JXKM01000003">
    <property type="protein sequence ID" value="OJG36377.1"/>
    <property type="molecule type" value="Genomic_DNA"/>
</dbReference>
<evidence type="ECO:0000256" key="3">
    <source>
        <dbReference type="ARBA" id="ARBA00022679"/>
    </source>
</evidence>
<keyword evidence="15" id="KW-1185">Reference proteome</keyword>
<keyword evidence="4" id="KW-0479">Metal-binding</keyword>